<accession>A0A0F9SUE5</accession>
<evidence type="ECO:0000313" key="2">
    <source>
        <dbReference type="EMBL" id="KKN32768.1"/>
    </source>
</evidence>
<feature type="transmembrane region" description="Helical" evidence="1">
    <location>
        <begin position="12"/>
        <end position="34"/>
    </location>
</feature>
<comment type="caution">
    <text evidence="2">The sequence shown here is derived from an EMBL/GenBank/DDBJ whole genome shotgun (WGS) entry which is preliminary data.</text>
</comment>
<dbReference type="AlphaFoldDB" id="A0A0F9SUE5"/>
<protein>
    <submittedName>
        <fullName evidence="2">Uncharacterized protein</fullName>
    </submittedName>
</protein>
<name>A0A0F9SUE5_9ZZZZ</name>
<dbReference type="EMBL" id="LAZR01002229">
    <property type="protein sequence ID" value="KKN32768.1"/>
    <property type="molecule type" value="Genomic_DNA"/>
</dbReference>
<feature type="transmembrane region" description="Helical" evidence="1">
    <location>
        <begin position="64"/>
        <end position="82"/>
    </location>
</feature>
<feature type="transmembrane region" description="Helical" evidence="1">
    <location>
        <begin position="41"/>
        <end position="58"/>
    </location>
</feature>
<proteinExistence type="predicted"/>
<organism evidence="2">
    <name type="scientific">marine sediment metagenome</name>
    <dbReference type="NCBI Taxonomy" id="412755"/>
    <lineage>
        <taxon>unclassified sequences</taxon>
        <taxon>metagenomes</taxon>
        <taxon>ecological metagenomes</taxon>
    </lineage>
</organism>
<reference evidence="2" key="1">
    <citation type="journal article" date="2015" name="Nature">
        <title>Complex archaea that bridge the gap between prokaryotes and eukaryotes.</title>
        <authorList>
            <person name="Spang A."/>
            <person name="Saw J.H."/>
            <person name="Jorgensen S.L."/>
            <person name="Zaremba-Niedzwiedzka K."/>
            <person name="Martijn J."/>
            <person name="Lind A.E."/>
            <person name="van Eijk R."/>
            <person name="Schleper C."/>
            <person name="Guy L."/>
            <person name="Ettema T.J."/>
        </authorList>
    </citation>
    <scope>NUCLEOTIDE SEQUENCE</scope>
</reference>
<evidence type="ECO:0000256" key="1">
    <source>
        <dbReference type="SAM" id="Phobius"/>
    </source>
</evidence>
<keyword evidence="1" id="KW-1133">Transmembrane helix</keyword>
<keyword evidence="1" id="KW-0472">Membrane</keyword>
<gene>
    <name evidence="2" type="ORF">LCGC14_0810370</name>
</gene>
<keyword evidence="1" id="KW-0812">Transmembrane</keyword>
<sequence length="87" mass="9961">MAYPDPVTWTPLGLSFDVFAILAVLTVCAFFYLALRWMSEYLALFGSALIALTAYTVGLITWMVFLLIILTLVSLLVYTGYWQQRRR</sequence>